<keyword evidence="1 8" id="KW-0813">Transport</keyword>
<dbReference type="Pfam" id="PF08690">
    <property type="entry name" value="GET2"/>
    <property type="match status" value="1"/>
</dbReference>
<comment type="subunit">
    <text evidence="8">Component of the Golgi to ER traffic (GET) complex, which is composed of GET1, GET2 and GET3. Within the complex, GET1 and GET2 form a heterotetramer which is stabilized by phosphatidylinositol binding and which binds to the GET3 homodimer.</text>
</comment>
<comment type="subcellular location">
    <subcellularLocation>
        <location evidence="8">Endoplasmic reticulum membrane</location>
        <topology evidence="8">Multi-pass membrane protein</topology>
    </subcellularLocation>
    <subcellularLocation>
        <location evidence="8">Golgi apparatus membrane</location>
        <topology evidence="8">Multi-pass membrane protein</topology>
    </subcellularLocation>
</comment>
<proteinExistence type="inferred from homology"/>
<dbReference type="HAMAP" id="MF_03114">
    <property type="entry name" value="Get2"/>
    <property type="match status" value="1"/>
</dbReference>
<feature type="compositionally biased region" description="Polar residues" evidence="9">
    <location>
        <begin position="28"/>
        <end position="51"/>
    </location>
</feature>
<dbReference type="OrthoDB" id="4097053at2759"/>
<evidence type="ECO:0000313" key="12">
    <source>
        <dbReference type="Proteomes" id="UP000509704"/>
    </source>
</evidence>
<feature type="topological domain" description="Lumenal" evidence="8">
    <location>
        <position position="307"/>
    </location>
</feature>
<evidence type="ECO:0000256" key="4">
    <source>
        <dbReference type="ARBA" id="ARBA00022892"/>
    </source>
</evidence>
<dbReference type="EMBL" id="CP058608">
    <property type="protein sequence ID" value="QLG73241.1"/>
    <property type="molecule type" value="Genomic_DNA"/>
</dbReference>
<dbReference type="InterPro" id="IPR014802">
    <property type="entry name" value="GET2"/>
</dbReference>
<comment type="caution">
    <text evidence="8">Lacks conserved residue(s) required for the propagation of feature annotation.</text>
</comment>
<evidence type="ECO:0000256" key="8">
    <source>
        <dbReference type="HAMAP-Rule" id="MF_03114"/>
    </source>
</evidence>
<keyword evidence="5 8" id="KW-1133">Transmembrane helix</keyword>
<name>A0A7H9B3K8_ZYGMR</name>
<evidence type="ECO:0000256" key="1">
    <source>
        <dbReference type="ARBA" id="ARBA00022448"/>
    </source>
</evidence>
<evidence type="ECO:0000256" key="5">
    <source>
        <dbReference type="ARBA" id="ARBA00022989"/>
    </source>
</evidence>
<keyword evidence="2 8" id="KW-0812">Transmembrane</keyword>
<feature type="transmembrane region" description="Helical" evidence="10">
    <location>
        <begin position="212"/>
        <end position="235"/>
    </location>
</feature>
<keyword evidence="4 8" id="KW-0931">ER-Golgi transport</keyword>
<comment type="function">
    <text evidence="8">Required for the post-translational delivery of tail-anchored (TA) proteins to the endoplasmic reticulum. Together with GET1, acts as a membrane receptor for soluble GET3, which recognizes and selectively binds the transmembrane domain of TA proteins in the cytosol. The GET complex cooperates with the HDEL receptor ERD2 to mediate the ATP-dependent retrieval of resident ER proteins that contain a C-terminal H-D-E-L retention signal from the Golgi to the ER.</text>
</comment>
<dbReference type="GO" id="GO:0045048">
    <property type="term" value="P:protein insertion into ER membrane"/>
    <property type="evidence" value="ECO:0007669"/>
    <property type="project" value="UniProtKB-UniRule"/>
</dbReference>
<keyword evidence="12" id="KW-1185">Reference proteome</keyword>
<accession>A0A7H9B3K8</accession>
<dbReference type="AlphaFoldDB" id="A0A7H9B3K8"/>
<dbReference type="GO" id="GO:0043529">
    <property type="term" value="C:GET complex"/>
    <property type="evidence" value="ECO:0007669"/>
    <property type="project" value="UniProtKB-UniRule"/>
</dbReference>
<evidence type="ECO:0000256" key="10">
    <source>
        <dbReference type="SAM" id="Phobius"/>
    </source>
</evidence>
<reference evidence="11 12" key="1">
    <citation type="submission" date="2020-07" db="EMBL/GenBank/DDBJ databases">
        <title>The yeast mating-type switching endonuclease HO is a domesticated member of an unorthodox homing genetic element family.</title>
        <authorList>
            <person name="Coughlan A.Y."/>
            <person name="Lombardi L."/>
            <person name="Braun-Galleani S."/>
            <person name="Martos A.R."/>
            <person name="Galeote V."/>
            <person name="Bigey F."/>
            <person name="Dequin S."/>
            <person name="Byrne K.P."/>
            <person name="Wolfe K.H."/>
        </authorList>
    </citation>
    <scope>NUCLEOTIDE SEQUENCE [LARGE SCALE GENOMIC DNA]</scope>
    <source>
        <strain evidence="11 12">NRRL Y-6702</strain>
    </source>
</reference>
<evidence type="ECO:0000256" key="9">
    <source>
        <dbReference type="SAM" id="MobiDB-lite"/>
    </source>
</evidence>
<feature type="topological domain" description="Cytoplasmic" evidence="8">
    <location>
        <begin position="1"/>
        <end position="178"/>
    </location>
</feature>
<evidence type="ECO:0000256" key="3">
    <source>
        <dbReference type="ARBA" id="ARBA00022824"/>
    </source>
</evidence>
<gene>
    <name evidence="8" type="primary">GET2</name>
    <name evidence="11" type="ORF">HG535_0E03250</name>
</gene>
<sequence length="307" mass="34726">MSELSESEKRKILRERRQQKFRAGGASSRLNKITGQIPNSQLSTESSLDTTEANEHTKGLSNDEDVYQIIDSPEGNEQSTKEMDELIASISKPPSSKIIPPKSRDFSPTPELSETPGTVDPFSMLKAMQGDAEGNGSSPFDLFKAMQGGGQTEPGESPFGKDPVDEEMVNYHKYVVNKLKAYSILFKWLFFILPYVYVVIKSETLPFELPNWLVNPSNFFTIFVAFEIVATSIYYQKLQTFESDNNIDTLQHNNKIAKLASFIPNEGLPIRNVRDKVFMALHYWDVLSMFITDICFVLILMGVFTYI</sequence>
<feature type="transmembrane region" description="Helical" evidence="10">
    <location>
        <begin position="181"/>
        <end position="200"/>
    </location>
</feature>
<feature type="compositionally biased region" description="Low complexity" evidence="9">
    <location>
        <begin position="89"/>
        <end position="101"/>
    </location>
</feature>
<dbReference type="InterPro" id="IPR028143">
    <property type="entry name" value="Get2/sif1"/>
</dbReference>
<dbReference type="GO" id="GO:0005789">
    <property type="term" value="C:endoplasmic reticulum membrane"/>
    <property type="evidence" value="ECO:0007669"/>
    <property type="project" value="UniProtKB-SubCell"/>
</dbReference>
<feature type="transmembrane region" description="Helical" evidence="10">
    <location>
        <begin position="281"/>
        <end position="304"/>
    </location>
</feature>
<organism evidence="11 12">
    <name type="scientific">Zygotorulaspora mrakii</name>
    <name type="common">Zygosaccharomyces mrakii</name>
    <dbReference type="NCBI Taxonomy" id="42260"/>
    <lineage>
        <taxon>Eukaryota</taxon>
        <taxon>Fungi</taxon>
        <taxon>Dikarya</taxon>
        <taxon>Ascomycota</taxon>
        <taxon>Saccharomycotina</taxon>
        <taxon>Saccharomycetes</taxon>
        <taxon>Saccharomycetales</taxon>
        <taxon>Saccharomycetaceae</taxon>
        <taxon>Zygotorulaspora</taxon>
    </lineage>
</organism>
<dbReference type="PANTHER" id="PTHR28263">
    <property type="entry name" value="GOLGI TO ER TRAFFIC PROTEIN 2"/>
    <property type="match status" value="1"/>
</dbReference>
<feature type="region of interest" description="Disordered" evidence="9">
    <location>
        <begin position="1"/>
        <end position="121"/>
    </location>
</feature>
<evidence type="ECO:0000256" key="6">
    <source>
        <dbReference type="ARBA" id="ARBA00023034"/>
    </source>
</evidence>
<comment type="similarity">
    <text evidence="8">Belongs to the GET2 family.</text>
</comment>
<feature type="topological domain" description="Cytoplasmic" evidence="8">
    <location>
        <begin position="239"/>
        <end position="285"/>
    </location>
</feature>
<evidence type="ECO:0000256" key="7">
    <source>
        <dbReference type="ARBA" id="ARBA00023136"/>
    </source>
</evidence>
<protein>
    <recommendedName>
        <fullName evidence="8">Golgi to ER traffic protein 2</fullName>
    </recommendedName>
</protein>
<dbReference type="GO" id="GO:0000139">
    <property type="term" value="C:Golgi membrane"/>
    <property type="evidence" value="ECO:0007669"/>
    <property type="project" value="UniProtKB-SubCell"/>
</dbReference>
<feature type="compositionally biased region" description="Basic and acidic residues" evidence="9">
    <location>
        <begin position="1"/>
        <end position="18"/>
    </location>
</feature>
<keyword evidence="7 8" id="KW-0472">Membrane</keyword>
<evidence type="ECO:0000313" key="11">
    <source>
        <dbReference type="EMBL" id="QLG73241.1"/>
    </source>
</evidence>
<keyword evidence="6 8" id="KW-0333">Golgi apparatus</keyword>
<keyword evidence="3 8" id="KW-0256">Endoplasmic reticulum</keyword>
<dbReference type="GO" id="GO:0006890">
    <property type="term" value="P:retrograde vesicle-mediated transport, Golgi to endoplasmic reticulum"/>
    <property type="evidence" value="ECO:0007669"/>
    <property type="project" value="TreeGrafter"/>
</dbReference>
<dbReference type="PANTHER" id="PTHR28263:SF1">
    <property type="entry name" value="GOLGI TO ER TRAFFIC PROTEIN 2"/>
    <property type="match status" value="1"/>
</dbReference>
<evidence type="ECO:0000256" key="2">
    <source>
        <dbReference type="ARBA" id="ARBA00022692"/>
    </source>
</evidence>
<dbReference type="Proteomes" id="UP000509704">
    <property type="component" value="Chromosome 5"/>
</dbReference>